<keyword evidence="1" id="KW-0732">Signal</keyword>
<dbReference type="EMBL" id="GGEC01084575">
    <property type="protein sequence ID" value="MBX65059.1"/>
    <property type="molecule type" value="Transcribed_RNA"/>
</dbReference>
<feature type="chain" id="PRO_5015188567" evidence="1">
    <location>
        <begin position="17"/>
        <end position="49"/>
    </location>
</feature>
<proteinExistence type="predicted"/>
<reference evidence="2" key="1">
    <citation type="submission" date="2018-02" db="EMBL/GenBank/DDBJ databases">
        <title>Rhizophora mucronata_Transcriptome.</title>
        <authorList>
            <person name="Meera S.P."/>
            <person name="Sreeshan A."/>
            <person name="Augustine A."/>
        </authorList>
    </citation>
    <scope>NUCLEOTIDE SEQUENCE</scope>
    <source>
        <tissue evidence="2">Leaf</tissue>
    </source>
</reference>
<dbReference type="AlphaFoldDB" id="A0A2P2QDK8"/>
<sequence>MIFILFLSSLCYQIHTAYFCTSTPQRAICLAFQLLGSLIDLRNHGMLEC</sequence>
<name>A0A2P2QDK8_RHIMU</name>
<protein>
    <submittedName>
        <fullName evidence="2">Uncharacterized protein</fullName>
    </submittedName>
</protein>
<feature type="signal peptide" evidence="1">
    <location>
        <begin position="1"/>
        <end position="16"/>
    </location>
</feature>
<evidence type="ECO:0000256" key="1">
    <source>
        <dbReference type="SAM" id="SignalP"/>
    </source>
</evidence>
<organism evidence="2">
    <name type="scientific">Rhizophora mucronata</name>
    <name type="common">Asiatic mangrove</name>
    <dbReference type="NCBI Taxonomy" id="61149"/>
    <lineage>
        <taxon>Eukaryota</taxon>
        <taxon>Viridiplantae</taxon>
        <taxon>Streptophyta</taxon>
        <taxon>Embryophyta</taxon>
        <taxon>Tracheophyta</taxon>
        <taxon>Spermatophyta</taxon>
        <taxon>Magnoliopsida</taxon>
        <taxon>eudicotyledons</taxon>
        <taxon>Gunneridae</taxon>
        <taxon>Pentapetalae</taxon>
        <taxon>rosids</taxon>
        <taxon>fabids</taxon>
        <taxon>Malpighiales</taxon>
        <taxon>Rhizophoraceae</taxon>
        <taxon>Rhizophora</taxon>
    </lineage>
</organism>
<evidence type="ECO:0000313" key="2">
    <source>
        <dbReference type="EMBL" id="MBX65059.1"/>
    </source>
</evidence>
<accession>A0A2P2QDK8</accession>